<dbReference type="RefSeq" id="WP_016444736.1">
    <property type="nucleotide sequence ID" value="NZ_KE150266.1"/>
</dbReference>
<gene>
    <name evidence="2" type="ORF">HMPREF9238_01403</name>
</gene>
<comment type="caution">
    <text evidence="2">The sequence shown here is derived from an EMBL/GenBank/DDBJ whole genome shotgun (WGS) entry which is preliminary data.</text>
</comment>
<keyword evidence="3" id="KW-1185">Reference proteome</keyword>
<feature type="transmembrane region" description="Helical" evidence="1">
    <location>
        <begin position="149"/>
        <end position="169"/>
    </location>
</feature>
<sequence length="413" mass="43624">MAEEKPNEKANVNRFIGANALQNIGDQIIAAKTVLPWVLQAGGAPGFTIAMLVPIRESLSMLPQAAFTPWVIGHKRRKGIWVIGAIGQGVAALLMAISAIFLEGLAFGLNFLVLLAVFAIFRSLSSIASKDVQGRIVDKGKRGLITGRSAAIGGLVSLVIGLAISLTPALQEPRALVTLIALSGLTWFLAALVFNKIDEPIDPDADGGGLDKAWWKDTWELFRDQSDFRNFVIVRSLMLVSALSTAFVVLLSQEVGSDITGLGLFLVASGLSALIGGRISGRFSDKSSKNTMSIGAGVASVIILLTLAAVHFGPQSALTWILPTSFFALNLAHIVVRVARKTYIVDMAESDVRTRYVGAANTLMGIILLLVGLVSGVIAVWGASPALIFLALVGFVGVFAASRLPEVSKPARA</sequence>
<proteinExistence type="predicted"/>
<feature type="transmembrane region" description="Helical" evidence="1">
    <location>
        <begin position="318"/>
        <end position="336"/>
    </location>
</feature>
<keyword evidence="1" id="KW-0812">Transmembrane</keyword>
<accession>A0A9W5VX48</accession>
<dbReference type="InterPro" id="IPR036259">
    <property type="entry name" value="MFS_trans_sf"/>
</dbReference>
<feature type="transmembrane region" description="Helical" evidence="1">
    <location>
        <begin position="291"/>
        <end position="312"/>
    </location>
</feature>
<feature type="transmembrane region" description="Helical" evidence="1">
    <location>
        <begin position="386"/>
        <end position="404"/>
    </location>
</feature>
<evidence type="ECO:0000313" key="3">
    <source>
        <dbReference type="Proteomes" id="UP000014387"/>
    </source>
</evidence>
<feature type="transmembrane region" description="Helical" evidence="1">
    <location>
        <begin position="80"/>
        <end position="101"/>
    </location>
</feature>
<dbReference type="Proteomes" id="UP000014387">
    <property type="component" value="Unassembled WGS sequence"/>
</dbReference>
<reference evidence="2 3" key="1">
    <citation type="submission" date="2013-05" db="EMBL/GenBank/DDBJ databases">
        <title>The Genome Sequence of Actinomyces europaeus ACS-120-V-COL10B.</title>
        <authorList>
            <consortium name="The Broad Institute Genomics Platform"/>
            <person name="Earl A."/>
            <person name="Ward D."/>
            <person name="Feldgarden M."/>
            <person name="Gevers D."/>
            <person name="Saerens B."/>
            <person name="Vaneechoutte M."/>
            <person name="Walker B."/>
            <person name="Young S."/>
            <person name="Zeng Q."/>
            <person name="Gargeya S."/>
            <person name="Fitzgerald M."/>
            <person name="Haas B."/>
            <person name="Abouelleil A."/>
            <person name="Allen A.W."/>
            <person name="Alvarado L."/>
            <person name="Arachchi H.M."/>
            <person name="Berlin A.M."/>
            <person name="Chapman S.B."/>
            <person name="Gainer-Dewar J."/>
            <person name="Goldberg J."/>
            <person name="Griggs A."/>
            <person name="Gujja S."/>
            <person name="Hansen M."/>
            <person name="Howarth C."/>
            <person name="Imamovic A."/>
            <person name="Ireland A."/>
            <person name="Larimer J."/>
            <person name="McCowan C."/>
            <person name="Murphy C."/>
            <person name="Pearson M."/>
            <person name="Poon T.W."/>
            <person name="Priest M."/>
            <person name="Roberts A."/>
            <person name="Saif S."/>
            <person name="Shea T."/>
            <person name="Sisk P."/>
            <person name="Sykes S."/>
            <person name="Wortman J."/>
            <person name="Nusbaum C."/>
            <person name="Birren B."/>
        </authorList>
    </citation>
    <scope>NUCLEOTIDE SEQUENCE [LARGE SCALE GENOMIC DNA]</scope>
    <source>
        <strain evidence="2 3">ACS-120-V-Col10b</strain>
    </source>
</reference>
<feature type="transmembrane region" description="Helical" evidence="1">
    <location>
        <begin position="175"/>
        <end position="194"/>
    </location>
</feature>
<name>A0A9W5VX48_9ACTO</name>
<keyword evidence="1" id="KW-1133">Transmembrane helix</keyword>
<dbReference type="PANTHER" id="PTHR23526:SF2">
    <property type="entry name" value="MAJOR FACILITATOR SUPERFAMILY (MFS) PROFILE DOMAIN-CONTAINING PROTEIN"/>
    <property type="match status" value="1"/>
</dbReference>
<dbReference type="Gene3D" id="1.20.1250.20">
    <property type="entry name" value="MFS general substrate transporter like domains"/>
    <property type="match status" value="1"/>
</dbReference>
<dbReference type="Pfam" id="PF07690">
    <property type="entry name" value="MFS_1"/>
    <property type="match status" value="1"/>
</dbReference>
<dbReference type="GO" id="GO:0022857">
    <property type="term" value="F:transmembrane transporter activity"/>
    <property type="evidence" value="ECO:0007669"/>
    <property type="project" value="InterPro"/>
</dbReference>
<dbReference type="AlphaFoldDB" id="A0A9W5VX48"/>
<feature type="transmembrane region" description="Helical" evidence="1">
    <location>
        <begin position="107"/>
        <end position="128"/>
    </location>
</feature>
<dbReference type="OrthoDB" id="1117124at2"/>
<dbReference type="EMBL" id="AGWN01000001">
    <property type="protein sequence ID" value="EPD31626.1"/>
    <property type="molecule type" value="Genomic_DNA"/>
</dbReference>
<evidence type="ECO:0000256" key="1">
    <source>
        <dbReference type="SAM" id="Phobius"/>
    </source>
</evidence>
<dbReference type="PANTHER" id="PTHR23526">
    <property type="entry name" value="INTEGRAL MEMBRANE TRANSPORT PROTEIN-RELATED"/>
    <property type="match status" value="1"/>
</dbReference>
<evidence type="ECO:0000313" key="2">
    <source>
        <dbReference type="EMBL" id="EPD31626.1"/>
    </source>
</evidence>
<keyword evidence="1" id="KW-0472">Membrane</keyword>
<dbReference type="InterPro" id="IPR052528">
    <property type="entry name" value="Sugar_transport-like"/>
</dbReference>
<feature type="transmembrane region" description="Helical" evidence="1">
    <location>
        <begin position="259"/>
        <end position="279"/>
    </location>
</feature>
<dbReference type="SUPFAM" id="SSF103473">
    <property type="entry name" value="MFS general substrate transporter"/>
    <property type="match status" value="1"/>
</dbReference>
<protein>
    <submittedName>
        <fullName evidence="2">Uncharacterized protein</fullName>
    </submittedName>
</protein>
<feature type="transmembrane region" description="Helical" evidence="1">
    <location>
        <begin position="356"/>
        <end position="380"/>
    </location>
</feature>
<feature type="transmembrane region" description="Helical" evidence="1">
    <location>
        <begin position="232"/>
        <end position="253"/>
    </location>
</feature>
<organism evidence="2 3">
    <name type="scientific">Gleimia europaea ACS-120-V-Col10b</name>
    <dbReference type="NCBI Taxonomy" id="883069"/>
    <lineage>
        <taxon>Bacteria</taxon>
        <taxon>Bacillati</taxon>
        <taxon>Actinomycetota</taxon>
        <taxon>Actinomycetes</taxon>
        <taxon>Actinomycetales</taxon>
        <taxon>Actinomycetaceae</taxon>
        <taxon>Gleimia</taxon>
    </lineage>
</organism>
<dbReference type="InterPro" id="IPR011701">
    <property type="entry name" value="MFS"/>
</dbReference>